<dbReference type="Proteomes" id="UP000266861">
    <property type="component" value="Unassembled WGS sequence"/>
</dbReference>
<organism evidence="1 2">
    <name type="scientific">Diversispora epigaea</name>
    <dbReference type="NCBI Taxonomy" id="1348612"/>
    <lineage>
        <taxon>Eukaryota</taxon>
        <taxon>Fungi</taxon>
        <taxon>Fungi incertae sedis</taxon>
        <taxon>Mucoromycota</taxon>
        <taxon>Glomeromycotina</taxon>
        <taxon>Glomeromycetes</taxon>
        <taxon>Diversisporales</taxon>
        <taxon>Diversisporaceae</taxon>
        <taxon>Diversispora</taxon>
    </lineage>
</organism>
<comment type="caution">
    <text evidence="1">The sequence shown here is derived from an EMBL/GenBank/DDBJ whole genome shotgun (WGS) entry which is preliminary data.</text>
</comment>
<evidence type="ECO:0000313" key="2">
    <source>
        <dbReference type="Proteomes" id="UP000266861"/>
    </source>
</evidence>
<proteinExistence type="predicted"/>
<dbReference type="AlphaFoldDB" id="A0A397HB39"/>
<protein>
    <submittedName>
        <fullName evidence="1">Uncharacterized protein</fullName>
    </submittedName>
</protein>
<accession>A0A397HB39</accession>
<name>A0A397HB39_9GLOM</name>
<reference evidence="1 2" key="1">
    <citation type="submission" date="2018-08" db="EMBL/GenBank/DDBJ databases">
        <title>Genome and evolution of the arbuscular mycorrhizal fungus Diversispora epigaea (formerly Glomus versiforme) and its bacterial endosymbionts.</title>
        <authorList>
            <person name="Sun X."/>
            <person name="Fei Z."/>
            <person name="Harrison M."/>
        </authorList>
    </citation>
    <scope>NUCLEOTIDE SEQUENCE [LARGE SCALE GENOMIC DNA]</scope>
    <source>
        <strain evidence="1 2">IT104</strain>
    </source>
</reference>
<evidence type="ECO:0000313" key="1">
    <source>
        <dbReference type="EMBL" id="RHZ59198.1"/>
    </source>
</evidence>
<gene>
    <name evidence="1" type="ORF">Glove_365g81</name>
</gene>
<keyword evidence="2" id="KW-1185">Reference proteome</keyword>
<sequence>MVFLEETTIVKLTKELEYGNLTEDQMFQQVWALVEMLHTLNVRIRPTSSYPTVFKKSILVEIKNMDQSEKLEEVQLVDFRINIWFYERDGFFELTKKSISSTRIICAPRFNDDVPALIEHPPFTEND</sequence>
<dbReference type="EMBL" id="PQFF01000331">
    <property type="protein sequence ID" value="RHZ59198.1"/>
    <property type="molecule type" value="Genomic_DNA"/>
</dbReference>